<dbReference type="PANTHER" id="PTHR24251">
    <property type="entry name" value="OVOCHYMASE-RELATED"/>
    <property type="match status" value="1"/>
</dbReference>
<feature type="signal peptide" evidence="4">
    <location>
        <begin position="1"/>
        <end position="20"/>
    </location>
</feature>
<dbReference type="InterPro" id="IPR000859">
    <property type="entry name" value="CUB_dom"/>
</dbReference>
<dbReference type="Gene3D" id="2.60.120.290">
    <property type="entry name" value="Spermadhesin, CUB domain"/>
    <property type="match status" value="4"/>
</dbReference>
<dbReference type="OMA" id="LECAWIV"/>
<dbReference type="SMART" id="SM00042">
    <property type="entry name" value="CUB"/>
    <property type="match status" value="4"/>
</dbReference>
<keyword evidence="7" id="KW-1185">Reference proteome</keyword>
<dbReference type="EMBL" id="EAAA01001275">
    <property type="status" value="NOT_ANNOTATED_CDS"/>
    <property type="molecule type" value="Genomic_DNA"/>
</dbReference>
<comment type="caution">
    <text evidence="3">Lacks conserved residue(s) required for the propagation of feature annotation.</text>
</comment>
<feature type="domain" description="CUB" evidence="5">
    <location>
        <begin position="142"/>
        <end position="253"/>
    </location>
</feature>
<dbReference type="Proteomes" id="UP000008144">
    <property type="component" value="Chromosome 14"/>
</dbReference>
<feature type="domain" description="CUB" evidence="5">
    <location>
        <begin position="269"/>
        <end position="382"/>
    </location>
</feature>
<reference evidence="7" key="1">
    <citation type="journal article" date="2002" name="Science">
        <title>The draft genome of Ciona intestinalis: insights into chordate and vertebrate origins.</title>
        <authorList>
            <person name="Dehal P."/>
            <person name="Satou Y."/>
            <person name="Campbell R.K."/>
            <person name="Chapman J."/>
            <person name="Degnan B."/>
            <person name="De Tomaso A."/>
            <person name="Davidson B."/>
            <person name="Di Gregorio A."/>
            <person name="Gelpke M."/>
            <person name="Goodstein D.M."/>
            <person name="Harafuji N."/>
            <person name="Hastings K.E."/>
            <person name="Ho I."/>
            <person name="Hotta K."/>
            <person name="Huang W."/>
            <person name="Kawashima T."/>
            <person name="Lemaire P."/>
            <person name="Martinez D."/>
            <person name="Meinertzhagen I.A."/>
            <person name="Necula S."/>
            <person name="Nonaka M."/>
            <person name="Putnam N."/>
            <person name="Rash S."/>
            <person name="Saiga H."/>
            <person name="Satake M."/>
            <person name="Terry A."/>
            <person name="Yamada L."/>
            <person name="Wang H.G."/>
            <person name="Awazu S."/>
            <person name="Azumi K."/>
            <person name="Boore J."/>
            <person name="Branno M."/>
            <person name="Chin-Bow S."/>
            <person name="DeSantis R."/>
            <person name="Doyle S."/>
            <person name="Francino P."/>
            <person name="Keys D.N."/>
            <person name="Haga S."/>
            <person name="Hayashi H."/>
            <person name="Hino K."/>
            <person name="Imai K.S."/>
            <person name="Inaba K."/>
            <person name="Kano S."/>
            <person name="Kobayashi K."/>
            <person name="Kobayashi M."/>
            <person name="Lee B.I."/>
            <person name="Makabe K.W."/>
            <person name="Manohar C."/>
            <person name="Matassi G."/>
            <person name="Medina M."/>
            <person name="Mochizuki Y."/>
            <person name="Mount S."/>
            <person name="Morishita T."/>
            <person name="Miura S."/>
            <person name="Nakayama A."/>
            <person name="Nishizaka S."/>
            <person name="Nomoto H."/>
            <person name="Ohta F."/>
            <person name="Oishi K."/>
            <person name="Rigoutsos I."/>
            <person name="Sano M."/>
            <person name="Sasaki A."/>
            <person name="Sasakura Y."/>
            <person name="Shoguchi E."/>
            <person name="Shin-i T."/>
            <person name="Spagnuolo A."/>
            <person name="Stainier D."/>
            <person name="Suzuki M.M."/>
            <person name="Tassy O."/>
            <person name="Takatori N."/>
            <person name="Tokuoka M."/>
            <person name="Yagi K."/>
            <person name="Yoshizaki F."/>
            <person name="Wada S."/>
            <person name="Zhang C."/>
            <person name="Hyatt P.D."/>
            <person name="Larimer F."/>
            <person name="Detter C."/>
            <person name="Doggett N."/>
            <person name="Glavina T."/>
            <person name="Hawkins T."/>
            <person name="Richardson P."/>
            <person name="Lucas S."/>
            <person name="Kohara Y."/>
            <person name="Levine M."/>
            <person name="Satoh N."/>
            <person name="Rokhsar D.S."/>
        </authorList>
    </citation>
    <scope>NUCLEOTIDE SEQUENCE [LARGE SCALE GENOMIC DNA]</scope>
</reference>
<gene>
    <name evidence="6" type="primary">LOC100180175</name>
</gene>
<evidence type="ECO:0000313" key="6">
    <source>
        <dbReference type="Ensembl" id="ENSCINP00000008201.3"/>
    </source>
</evidence>
<dbReference type="GeneID" id="100180175"/>
<dbReference type="PANTHER" id="PTHR24251:SF37">
    <property type="entry name" value="CUB DOMAIN-CONTAINING PROTEIN"/>
    <property type="match status" value="1"/>
</dbReference>
<keyword evidence="4" id="KW-0732">Signal</keyword>
<accession>A0A1W2WHJ2</accession>
<evidence type="ECO:0000256" key="3">
    <source>
        <dbReference type="PROSITE-ProRule" id="PRU00059"/>
    </source>
</evidence>
<dbReference type="PROSITE" id="PS01180">
    <property type="entry name" value="CUB"/>
    <property type="match status" value="4"/>
</dbReference>
<dbReference type="Pfam" id="PF00431">
    <property type="entry name" value="CUB"/>
    <property type="match status" value="4"/>
</dbReference>
<reference evidence="6" key="3">
    <citation type="submission" date="2025-08" db="UniProtKB">
        <authorList>
            <consortium name="Ensembl"/>
        </authorList>
    </citation>
    <scope>IDENTIFICATION</scope>
</reference>
<sequence length="511" mass="56366">MLRIGTILLFVIAFAGSANAQCTATFTAGENYSPAITTPNWPNNYPNNLECAWIVKSSVPGRQVQVQFSAVATESCCDVVEIRDGSTSSGHILHTLRGNVLSTFLISSNFGSLYITFVSDHSVTAKGFRFQHKLVPPSSRSCDRSLTPARFTRFLDSPSWPLNYANNLLCTWILTVPPTQVIRLVVYRYQIEGCCDSLVVYDGTTQGSTLLLIVSGNSTRSIRMTTKTSKALVRFRSDSTVNFGGFLMSYSALTKRPGRPTTAPPPTECGGTYTAPLIGHENVTSPNFPRGYASDLNCLYVFTAPTGRQVKLWFGYVHIETNRDFIVVRNGNTLTSPKLAIITGIRHTQVYQYVSTGNTISFQFTSNHIIRGRGFRAYYEVEGGNQVTSSCGGRLTPTNTPRYITSQNWGVGLYPSNSNCTWVFSTNPSKNIRVCLLSINLEGHYADSLKVYNGPSALFRRLISITGTHYYTFCINGRSAVTMVLQTDSSIQNLGFKASYQLYTRTPSRVG</sequence>
<organism evidence="6 7">
    <name type="scientific">Ciona intestinalis</name>
    <name type="common">Transparent sea squirt</name>
    <name type="synonym">Ascidia intestinalis</name>
    <dbReference type="NCBI Taxonomy" id="7719"/>
    <lineage>
        <taxon>Eukaryota</taxon>
        <taxon>Metazoa</taxon>
        <taxon>Chordata</taxon>
        <taxon>Tunicata</taxon>
        <taxon>Ascidiacea</taxon>
        <taxon>Phlebobranchia</taxon>
        <taxon>Cionidae</taxon>
        <taxon>Ciona</taxon>
    </lineage>
</organism>
<dbReference type="HOGENOM" id="CLU_520294_0_0_1"/>
<evidence type="ECO:0000256" key="1">
    <source>
        <dbReference type="ARBA" id="ARBA00022737"/>
    </source>
</evidence>
<evidence type="ECO:0000313" key="7">
    <source>
        <dbReference type="Proteomes" id="UP000008144"/>
    </source>
</evidence>
<dbReference type="OrthoDB" id="5804959at2759"/>
<feature type="domain" description="CUB" evidence="5">
    <location>
        <begin position="391"/>
        <end position="503"/>
    </location>
</feature>
<dbReference type="InParanoid" id="F6WKL8"/>
<dbReference type="AlphaFoldDB" id="F6WKL8"/>
<reference evidence="6" key="4">
    <citation type="submission" date="2025-09" db="UniProtKB">
        <authorList>
            <consortium name="Ensembl"/>
        </authorList>
    </citation>
    <scope>IDENTIFICATION</scope>
</reference>
<evidence type="ECO:0000256" key="2">
    <source>
        <dbReference type="ARBA" id="ARBA00023157"/>
    </source>
</evidence>
<feature type="domain" description="CUB" evidence="5">
    <location>
        <begin position="22"/>
        <end position="135"/>
    </location>
</feature>
<dbReference type="Ensembl" id="ENSCINT00000008201.3">
    <property type="protein sequence ID" value="ENSCINP00000008201.3"/>
    <property type="gene ID" value="ENSCING00000003984.3"/>
</dbReference>
<dbReference type="CDD" id="cd00041">
    <property type="entry name" value="CUB"/>
    <property type="match status" value="4"/>
</dbReference>
<dbReference type="RefSeq" id="XP_002131041.1">
    <property type="nucleotide sequence ID" value="XM_002131005.4"/>
</dbReference>
<dbReference type="STRING" id="7719.ENSCINP00000008201"/>
<keyword evidence="2" id="KW-1015">Disulfide bond</keyword>
<protein>
    <submittedName>
        <fullName evidence="6">Deleted in malignant brain tumors 1 protein</fullName>
    </submittedName>
</protein>
<evidence type="ECO:0000259" key="5">
    <source>
        <dbReference type="PROSITE" id="PS01180"/>
    </source>
</evidence>
<dbReference type="KEGG" id="cin:100180175"/>
<name>F6WKL8_CIOIN</name>
<dbReference type="SUPFAM" id="SSF49854">
    <property type="entry name" value="Spermadhesin, CUB domain"/>
    <property type="match status" value="4"/>
</dbReference>
<proteinExistence type="predicted"/>
<dbReference type="InterPro" id="IPR035914">
    <property type="entry name" value="Sperma_CUB_dom_sf"/>
</dbReference>
<evidence type="ECO:0000256" key="4">
    <source>
        <dbReference type="SAM" id="SignalP"/>
    </source>
</evidence>
<feature type="chain" id="PRO_5014090355" evidence="4">
    <location>
        <begin position="21"/>
        <end position="511"/>
    </location>
</feature>
<reference evidence="6" key="2">
    <citation type="journal article" date="2008" name="Genome Biol.">
        <title>Improved genome assembly and evidence-based global gene model set for the chordate Ciona intestinalis: new insight into intron and operon populations.</title>
        <authorList>
            <person name="Satou Y."/>
            <person name="Mineta K."/>
            <person name="Ogasawara M."/>
            <person name="Sasakura Y."/>
            <person name="Shoguchi E."/>
            <person name="Ueno K."/>
            <person name="Yamada L."/>
            <person name="Matsumoto J."/>
            <person name="Wasserscheid J."/>
            <person name="Dewar K."/>
            <person name="Wiley G.B."/>
            <person name="Macmil S.L."/>
            <person name="Roe B.A."/>
            <person name="Zeller R.W."/>
            <person name="Hastings K.E."/>
            <person name="Lemaire P."/>
            <person name="Lindquist E."/>
            <person name="Endo T."/>
            <person name="Hotta K."/>
            <person name="Inaba K."/>
        </authorList>
    </citation>
    <scope>NUCLEOTIDE SEQUENCE [LARGE SCALE GENOMIC DNA]</scope>
    <source>
        <strain evidence="6">wild type</strain>
    </source>
</reference>
<dbReference type="GeneTree" id="ENSGT00940000167459"/>
<keyword evidence="1" id="KW-0677">Repeat</keyword>
<accession>F6WKL8</accession>